<dbReference type="EMBL" id="JBHRYA010000003">
    <property type="protein sequence ID" value="MFC3715811.1"/>
    <property type="molecule type" value="Genomic_DNA"/>
</dbReference>
<dbReference type="InterPro" id="IPR035996">
    <property type="entry name" value="4pyrrol_Methylase_sf"/>
</dbReference>
<dbReference type="Pfam" id="PF00990">
    <property type="entry name" value="GGDEF"/>
    <property type="match status" value="1"/>
</dbReference>
<dbReference type="NCBIfam" id="TIGR00254">
    <property type="entry name" value="GGDEF"/>
    <property type="match status" value="1"/>
</dbReference>
<keyword evidence="3" id="KW-0472">Membrane</keyword>
<dbReference type="InterPro" id="IPR043128">
    <property type="entry name" value="Rev_trsase/Diguanyl_cyclase"/>
</dbReference>
<dbReference type="InterPro" id="IPR000160">
    <property type="entry name" value="GGDEF_dom"/>
</dbReference>
<evidence type="ECO:0000256" key="1">
    <source>
        <dbReference type="ARBA" id="ARBA00012528"/>
    </source>
</evidence>
<comment type="catalytic activity">
    <reaction evidence="2">
        <text>2 GTP = 3',3'-c-di-GMP + 2 diphosphate</text>
        <dbReference type="Rhea" id="RHEA:24898"/>
        <dbReference type="ChEBI" id="CHEBI:33019"/>
        <dbReference type="ChEBI" id="CHEBI:37565"/>
        <dbReference type="ChEBI" id="CHEBI:58805"/>
        <dbReference type="EC" id="2.7.7.65"/>
    </reaction>
</comment>
<gene>
    <name evidence="6" type="ORF">ACFONC_06585</name>
</gene>
<comment type="caution">
    <text evidence="6">The sequence shown here is derived from an EMBL/GenBank/DDBJ whole genome shotgun (WGS) entry which is preliminary data.</text>
</comment>
<evidence type="ECO:0000256" key="2">
    <source>
        <dbReference type="ARBA" id="ARBA00034247"/>
    </source>
</evidence>
<dbReference type="InterPro" id="IPR000878">
    <property type="entry name" value="4pyrrol_Mease"/>
</dbReference>
<reference evidence="7" key="1">
    <citation type="journal article" date="2019" name="Int. J. Syst. Evol. Microbiol.">
        <title>The Global Catalogue of Microorganisms (GCM) 10K type strain sequencing project: providing services to taxonomists for standard genome sequencing and annotation.</title>
        <authorList>
            <consortium name="The Broad Institute Genomics Platform"/>
            <consortium name="The Broad Institute Genome Sequencing Center for Infectious Disease"/>
            <person name="Wu L."/>
            <person name="Ma J."/>
        </authorList>
    </citation>
    <scope>NUCLEOTIDE SEQUENCE [LARGE SCALE GENOMIC DNA]</scope>
    <source>
        <strain evidence="7">KCTC 42441</strain>
    </source>
</reference>
<dbReference type="EC" id="2.7.7.65" evidence="1"/>
<keyword evidence="4" id="KW-0732">Signal</keyword>
<accession>A0ABV7XJB8</accession>
<name>A0ABV7XJB8_9GAMM</name>
<dbReference type="InterPro" id="IPR014777">
    <property type="entry name" value="4pyrrole_Mease_sub1"/>
</dbReference>
<evidence type="ECO:0000313" key="7">
    <source>
        <dbReference type="Proteomes" id="UP001595705"/>
    </source>
</evidence>
<dbReference type="PANTHER" id="PTHR45138:SF9">
    <property type="entry name" value="DIGUANYLATE CYCLASE DGCM-RELATED"/>
    <property type="match status" value="1"/>
</dbReference>
<dbReference type="InterPro" id="IPR050469">
    <property type="entry name" value="Diguanylate_Cyclase"/>
</dbReference>
<dbReference type="PANTHER" id="PTHR45138">
    <property type="entry name" value="REGULATORY COMPONENTS OF SENSORY TRANSDUCTION SYSTEM"/>
    <property type="match status" value="1"/>
</dbReference>
<keyword evidence="6" id="KW-0808">Transferase</keyword>
<dbReference type="Proteomes" id="UP001595705">
    <property type="component" value="Unassembled WGS sequence"/>
</dbReference>
<dbReference type="PROSITE" id="PS50887">
    <property type="entry name" value="GGDEF"/>
    <property type="match status" value="1"/>
</dbReference>
<dbReference type="Gene3D" id="1.25.40.10">
    <property type="entry name" value="Tetratricopeptide repeat domain"/>
    <property type="match status" value="1"/>
</dbReference>
<feature type="transmembrane region" description="Helical" evidence="3">
    <location>
        <begin position="392"/>
        <end position="412"/>
    </location>
</feature>
<protein>
    <recommendedName>
        <fullName evidence="1">diguanylate cyclase</fullName>
        <ecNumber evidence="1">2.7.7.65</ecNumber>
    </recommendedName>
</protein>
<dbReference type="CDD" id="cd19916">
    <property type="entry name" value="OphMA_like"/>
    <property type="match status" value="1"/>
</dbReference>
<feature type="signal peptide" evidence="4">
    <location>
        <begin position="1"/>
        <end position="22"/>
    </location>
</feature>
<keyword evidence="6" id="KW-0548">Nucleotidyltransferase</keyword>
<dbReference type="SMART" id="SM00267">
    <property type="entry name" value="GGDEF"/>
    <property type="match status" value="1"/>
</dbReference>
<evidence type="ECO:0000259" key="5">
    <source>
        <dbReference type="PROSITE" id="PS50887"/>
    </source>
</evidence>
<feature type="domain" description="GGDEF" evidence="5">
    <location>
        <begin position="456"/>
        <end position="586"/>
    </location>
</feature>
<feature type="chain" id="PRO_5046477258" description="diguanylate cyclase" evidence="4">
    <location>
        <begin position="23"/>
        <end position="852"/>
    </location>
</feature>
<dbReference type="Gene3D" id="3.40.1010.10">
    <property type="entry name" value="Cobalt-precorrin-4 Transmethylase, Domain 1"/>
    <property type="match status" value="1"/>
</dbReference>
<dbReference type="Gene3D" id="3.30.70.270">
    <property type="match status" value="1"/>
</dbReference>
<proteinExistence type="predicted"/>
<dbReference type="GO" id="GO:0052621">
    <property type="term" value="F:diguanylate cyclase activity"/>
    <property type="evidence" value="ECO:0007669"/>
    <property type="project" value="UniProtKB-EC"/>
</dbReference>
<keyword evidence="7" id="KW-1185">Reference proteome</keyword>
<dbReference type="RefSeq" id="WP_386742910.1">
    <property type="nucleotide sequence ID" value="NZ_JBHRYA010000003.1"/>
</dbReference>
<dbReference type="InterPro" id="IPR029787">
    <property type="entry name" value="Nucleotide_cyclase"/>
</dbReference>
<evidence type="ECO:0000313" key="6">
    <source>
        <dbReference type="EMBL" id="MFC3715811.1"/>
    </source>
</evidence>
<organism evidence="6 7">
    <name type="scientific">Luteimonas soli</name>
    <dbReference type="NCBI Taxonomy" id="1648966"/>
    <lineage>
        <taxon>Bacteria</taxon>
        <taxon>Pseudomonadati</taxon>
        <taxon>Pseudomonadota</taxon>
        <taxon>Gammaproteobacteria</taxon>
        <taxon>Lysobacterales</taxon>
        <taxon>Lysobacteraceae</taxon>
        <taxon>Luteimonas</taxon>
    </lineage>
</organism>
<dbReference type="SUPFAM" id="SSF55073">
    <property type="entry name" value="Nucleotide cyclase"/>
    <property type="match status" value="1"/>
</dbReference>
<sequence length="852" mass="93271">MLRPAAIALLWLAFAWAPAAVAQSPATAASSADDAALEAKVQEIERLAVTAHWHESDAKIDALAPVRDALTSQQRHRIDYVYLRNRALAGDQAAALKGLAELLKQDLPVAFRMRVYTTATGVAANLEDWQLAFAWLNDGLSYLDEAPEESAKLLGAASYLHTLVGETGRARELALQALRLVESKDNPRALCLALSDVALAEDHANHFSEAEAWRHRQIDACTRAGDPVFIANGKYGVGKMAAAQGHHVEALKWGREALAEFEAVGYTVGAYSARLVIAESLIATDRQLDQAQAMLADTLAYYRKQKSDLAIAETEALLAKLAEKRGDLAAALAHTQQVIQVSQAAEVVSRERRLAYLQVQFDTRLKEQQIALLEAEKQVAALQVAATKRRQLLLAVGIVALLATAILLAVLLRHSFRERRRYRWQSEHDGLTRLYNYQKVRKLGGAAFARARATGKPFTAIVVDIDLFKQVNDRYGHAAGDEALRSLGAWIRETVDGRGIVGRSGGDEFTILLDADATEAGAMLQRLRDRIEPITVFGQTFGFNISSGVCQAGDGASTLEQLIHDADQALYRAKHEGRDRVVSADDAVAAPAPEAGLVVVGSGIQFGRHATERCLSEIREAQVVFCLADPFALAMIQGLRPDAINLGRHYAPGKDRRQTYREMDEAIMAEVRAGKQVCAVFYGHPGVFADVPHRVVRRAREEGIPARMEPGISAEACLYADLNLDPGQRGVQSMEATHFLVHDRTPDVAGLVLLWQVALSGDLSCTRLHAERDGLQALVDKLLRWYPPDHQVILYEAARLPIESPRIDRVLLRDLPAAHYEEYTTLVIPPLGRLSDDPGSALRASEPPATMQ</sequence>
<keyword evidence="3" id="KW-1133">Transmembrane helix</keyword>
<evidence type="ECO:0000256" key="4">
    <source>
        <dbReference type="SAM" id="SignalP"/>
    </source>
</evidence>
<dbReference type="Pfam" id="PF00590">
    <property type="entry name" value="TP_methylase"/>
    <property type="match status" value="1"/>
</dbReference>
<evidence type="ECO:0000256" key="3">
    <source>
        <dbReference type="SAM" id="Phobius"/>
    </source>
</evidence>
<dbReference type="SUPFAM" id="SSF48452">
    <property type="entry name" value="TPR-like"/>
    <property type="match status" value="1"/>
</dbReference>
<dbReference type="InterPro" id="IPR011990">
    <property type="entry name" value="TPR-like_helical_dom_sf"/>
</dbReference>
<dbReference type="SUPFAM" id="SSF53790">
    <property type="entry name" value="Tetrapyrrole methylase"/>
    <property type="match status" value="1"/>
</dbReference>
<keyword evidence="3" id="KW-0812">Transmembrane</keyword>
<dbReference type="CDD" id="cd01949">
    <property type="entry name" value="GGDEF"/>
    <property type="match status" value="1"/>
</dbReference>